<evidence type="ECO:0000313" key="3">
    <source>
        <dbReference type="Proteomes" id="UP000321393"/>
    </source>
</evidence>
<dbReference type="AlphaFoldDB" id="A0A5A7T8L0"/>
<name>A0A5A7T8L0_CUCMM</name>
<evidence type="ECO:0000313" key="2">
    <source>
        <dbReference type="EMBL" id="KAA0037961.1"/>
    </source>
</evidence>
<reference evidence="2 3" key="1">
    <citation type="submission" date="2019-08" db="EMBL/GenBank/DDBJ databases">
        <title>Draft genome sequences of two oriental melons (Cucumis melo L. var makuwa).</title>
        <authorList>
            <person name="Kwon S.-Y."/>
        </authorList>
    </citation>
    <scope>NUCLEOTIDE SEQUENCE [LARGE SCALE GENOMIC DNA]</scope>
    <source>
        <strain evidence="3">cv. SW 3</strain>
        <tissue evidence="2">Leaf</tissue>
    </source>
</reference>
<feature type="compositionally biased region" description="Low complexity" evidence="1">
    <location>
        <begin position="35"/>
        <end position="51"/>
    </location>
</feature>
<comment type="caution">
    <text evidence="2">The sequence shown here is derived from an EMBL/GenBank/DDBJ whole genome shotgun (WGS) entry which is preliminary data.</text>
</comment>
<proteinExistence type="predicted"/>
<dbReference type="Proteomes" id="UP000321393">
    <property type="component" value="Unassembled WGS sequence"/>
</dbReference>
<sequence>MEIDENEKQSLLKVVKSEELFSDEEEFSSEKEENLLNALLEESSEEPSSSENETDNEEAIPCSGCINVLTSIQRGLLDIIEEVNDEAIRKKDTFETSRGLRDSRSKVQRSNEFQLSSCDKSIIKKTCCTG</sequence>
<feature type="region of interest" description="Disordered" evidence="1">
    <location>
        <begin position="23"/>
        <end position="59"/>
    </location>
</feature>
<protein>
    <submittedName>
        <fullName evidence="2">Uncharacterized protein</fullName>
    </submittedName>
</protein>
<organism evidence="2 3">
    <name type="scientific">Cucumis melo var. makuwa</name>
    <name type="common">Oriental melon</name>
    <dbReference type="NCBI Taxonomy" id="1194695"/>
    <lineage>
        <taxon>Eukaryota</taxon>
        <taxon>Viridiplantae</taxon>
        <taxon>Streptophyta</taxon>
        <taxon>Embryophyta</taxon>
        <taxon>Tracheophyta</taxon>
        <taxon>Spermatophyta</taxon>
        <taxon>Magnoliopsida</taxon>
        <taxon>eudicotyledons</taxon>
        <taxon>Gunneridae</taxon>
        <taxon>Pentapetalae</taxon>
        <taxon>rosids</taxon>
        <taxon>fabids</taxon>
        <taxon>Cucurbitales</taxon>
        <taxon>Cucurbitaceae</taxon>
        <taxon>Benincaseae</taxon>
        <taxon>Cucumis</taxon>
    </lineage>
</organism>
<gene>
    <name evidence="2" type="ORF">E6C27_scaffold36G001430</name>
</gene>
<accession>A0A5A7T8L0</accession>
<evidence type="ECO:0000256" key="1">
    <source>
        <dbReference type="SAM" id="MobiDB-lite"/>
    </source>
</evidence>
<dbReference type="EMBL" id="SSTE01018788">
    <property type="protein sequence ID" value="KAA0037961.1"/>
    <property type="molecule type" value="Genomic_DNA"/>
</dbReference>